<dbReference type="AlphaFoldDB" id="A0AA35Z0U9"/>
<accession>A0AA35Z0U9</accession>
<dbReference type="Proteomes" id="UP001177003">
    <property type="component" value="Chromosome 5"/>
</dbReference>
<feature type="region of interest" description="Disordered" evidence="1">
    <location>
        <begin position="31"/>
        <end position="53"/>
    </location>
</feature>
<name>A0AA35Z0U9_LACSI</name>
<organism evidence="2 3">
    <name type="scientific">Lactuca saligna</name>
    <name type="common">Willowleaf lettuce</name>
    <dbReference type="NCBI Taxonomy" id="75948"/>
    <lineage>
        <taxon>Eukaryota</taxon>
        <taxon>Viridiplantae</taxon>
        <taxon>Streptophyta</taxon>
        <taxon>Embryophyta</taxon>
        <taxon>Tracheophyta</taxon>
        <taxon>Spermatophyta</taxon>
        <taxon>Magnoliopsida</taxon>
        <taxon>eudicotyledons</taxon>
        <taxon>Gunneridae</taxon>
        <taxon>Pentapetalae</taxon>
        <taxon>asterids</taxon>
        <taxon>campanulids</taxon>
        <taxon>Asterales</taxon>
        <taxon>Asteraceae</taxon>
        <taxon>Cichorioideae</taxon>
        <taxon>Cichorieae</taxon>
        <taxon>Lactucinae</taxon>
        <taxon>Lactuca</taxon>
    </lineage>
</organism>
<evidence type="ECO:0000313" key="2">
    <source>
        <dbReference type="EMBL" id="CAI9283594.1"/>
    </source>
</evidence>
<evidence type="ECO:0000313" key="3">
    <source>
        <dbReference type="Proteomes" id="UP001177003"/>
    </source>
</evidence>
<reference evidence="2" key="1">
    <citation type="submission" date="2023-04" db="EMBL/GenBank/DDBJ databases">
        <authorList>
            <person name="Vijverberg K."/>
            <person name="Xiong W."/>
            <person name="Schranz E."/>
        </authorList>
    </citation>
    <scope>NUCLEOTIDE SEQUENCE</scope>
</reference>
<proteinExistence type="predicted"/>
<dbReference type="EMBL" id="OX465081">
    <property type="protein sequence ID" value="CAI9283594.1"/>
    <property type="molecule type" value="Genomic_DNA"/>
</dbReference>
<sequence length="114" mass="13354">MCGGSNHDHGRCRYEAAFHAFQMQKQQLHTPSADVKRDGLRRYSGEMQPETKDRKRIRELVKAEKVARDIDYHDNILSSHQKVNLEEVIVGRACSTNVFLYSWLKGVEYWYPLN</sequence>
<evidence type="ECO:0000256" key="1">
    <source>
        <dbReference type="SAM" id="MobiDB-lite"/>
    </source>
</evidence>
<gene>
    <name evidence="2" type="ORF">LSALG_LOCUS23178</name>
</gene>
<protein>
    <submittedName>
        <fullName evidence="2">Uncharacterized protein</fullName>
    </submittedName>
</protein>
<feature type="compositionally biased region" description="Basic and acidic residues" evidence="1">
    <location>
        <begin position="34"/>
        <end position="53"/>
    </location>
</feature>
<keyword evidence="3" id="KW-1185">Reference proteome</keyword>